<dbReference type="RefSeq" id="WP_138125118.1">
    <property type="nucleotide sequence ID" value="NZ_SWLG01000005.1"/>
</dbReference>
<evidence type="ECO:0000313" key="1">
    <source>
        <dbReference type="EMBL" id="TLS37743.1"/>
    </source>
</evidence>
<sequence>MAYKVVNRFVETQHNSELYEAGDTYPKEGYKADPERVAFLQTSNNKYSRVFLGEEVDQQDDESPENKGSEEEIDLAQLSAAELKKVTNDDLRAYLDKNKINYDSDDIKEDLIKRVMNNK</sequence>
<evidence type="ECO:0008006" key="3">
    <source>
        <dbReference type="Google" id="ProtNLM"/>
    </source>
</evidence>
<dbReference type="Proteomes" id="UP000308230">
    <property type="component" value="Unassembled WGS sequence"/>
</dbReference>
<dbReference type="AlphaFoldDB" id="A0A5R9FA56"/>
<reference evidence="1 2" key="1">
    <citation type="submission" date="2019-04" db="EMBL/GenBank/DDBJ databases">
        <title>Bacillus caeni sp. nov., a bacterium isolated from mangrove sediment.</title>
        <authorList>
            <person name="Huang H."/>
            <person name="Mo K."/>
            <person name="Hu Y."/>
        </authorList>
    </citation>
    <scope>NUCLEOTIDE SEQUENCE [LARGE SCALE GENOMIC DNA]</scope>
    <source>
        <strain evidence="1 2">HB172195</strain>
    </source>
</reference>
<dbReference type="OrthoDB" id="2938623at2"/>
<evidence type="ECO:0000313" key="2">
    <source>
        <dbReference type="Proteomes" id="UP000308230"/>
    </source>
</evidence>
<comment type="caution">
    <text evidence="1">The sequence shown here is derived from an EMBL/GenBank/DDBJ whole genome shotgun (WGS) entry which is preliminary data.</text>
</comment>
<protein>
    <recommendedName>
        <fullName evidence="3">T4 recombination endonuclease VII dimerisation domain-containing protein</fullName>
    </recommendedName>
</protein>
<proteinExistence type="predicted"/>
<gene>
    <name evidence="1" type="ORF">FCL54_07930</name>
</gene>
<accession>A0A5R9FA56</accession>
<organism evidence="1 2">
    <name type="scientific">Exobacillus caeni</name>
    <dbReference type="NCBI Taxonomy" id="2574798"/>
    <lineage>
        <taxon>Bacteria</taxon>
        <taxon>Bacillati</taxon>
        <taxon>Bacillota</taxon>
        <taxon>Bacilli</taxon>
        <taxon>Bacillales</taxon>
        <taxon>Guptibacillaceae</taxon>
        <taxon>Exobacillus</taxon>
    </lineage>
</organism>
<name>A0A5R9FA56_9BACL</name>
<keyword evidence="2" id="KW-1185">Reference proteome</keyword>
<dbReference type="EMBL" id="SWLG01000005">
    <property type="protein sequence ID" value="TLS37743.1"/>
    <property type="molecule type" value="Genomic_DNA"/>
</dbReference>